<accession>A0A7Y2LY48</accession>
<keyword evidence="2" id="KW-0808">Transferase</keyword>
<dbReference type="AlphaFoldDB" id="A0A7Y2LY48"/>
<sequence length="366" mass="40470">MTITTDLVIRDLRIPASMDDRDSADFAEMTRVRNAVLREVSGHDDHAVPPHELLPHYHNEQYERQLVWLLELDAEVIGRAGLGLPLEEGSTTAFWFIDILHAFHGRGFGSAALALVERTARQESRSVLQSWAEHASEGAPRLAAPTGFGTIPRDHAARFFLRHGYALEQVERCSALDLRADPAHLERLLAEATAAASGYRVVQWLAPTPQEHVAGYAWMKSRMSTDAPSAALEFDEEVWDAARIAAHDAQYVDAGSTIQVTAAQHVATGELVAFNELVIGNDRTRASHQEDTLVLREHRGHRLGMLVKCAGLLSWRRLVPDSPRVITYNAEENRPMLDINEAIGFVPIAYEGAWKKTVDAAAAAGR</sequence>
<dbReference type="GO" id="GO:0016747">
    <property type="term" value="F:acyltransferase activity, transferring groups other than amino-acyl groups"/>
    <property type="evidence" value="ECO:0007669"/>
    <property type="project" value="InterPro"/>
</dbReference>
<dbReference type="Proteomes" id="UP000543598">
    <property type="component" value="Unassembled WGS sequence"/>
</dbReference>
<evidence type="ECO:0000313" key="3">
    <source>
        <dbReference type="Proteomes" id="UP000543598"/>
    </source>
</evidence>
<protein>
    <submittedName>
        <fullName evidence="2">GNAT family N-acetyltransferase</fullName>
    </submittedName>
</protein>
<dbReference type="InterPro" id="IPR000182">
    <property type="entry name" value="GNAT_dom"/>
</dbReference>
<dbReference type="EMBL" id="JABEMB010000001">
    <property type="protein sequence ID" value="NNH02554.1"/>
    <property type="molecule type" value="Genomic_DNA"/>
</dbReference>
<evidence type="ECO:0000259" key="1">
    <source>
        <dbReference type="PROSITE" id="PS51186"/>
    </source>
</evidence>
<dbReference type="PROSITE" id="PS51186">
    <property type="entry name" value="GNAT"/>
    <property type="match status" value="1"/>
</dbReference>
<gene>
    <name evidence="2" type="ORF">HLA99_01555</name>
</gene>
<comment type="caution">
    <text evidence="2">The sequence shown here is derived from an EMBL/GenBank/DDBJ whole genome shotgun (WGS) entry which is preliminary data.</text>
</comment>
<keyword evidence="3" id="KW-1185">Reference proteome</keyword>
<feature type="domain" description="N-acetyltransferase" evidence="1">
    <location>
        <begin position="7"/>
        <end position="191"/>
    </location>
</feature>
<evidence type="ECO:0000313" key="2">
    <source>
        <dbReference type="EMBL" id="NNH02554.1"/>
    </source>
</evidence>
<dbReference type="Gene3D" id="3.40.630.30">
    <property type="match status" value="1"/>
</dbReference>
<dbReference type="RefSeq" id="WP_167041225.1">
    <property type="nucleotide sequence ID" value="NZ_BAAANA010000003.1"/>
</dbReference>
<dbReference type="InterPro" id="IPR016181">
    <property type="entry name" value="Acyl_CoA_acyltransferase"/>
</dbReference>
<organism evidence="2 3">
    <name type="scientific">Microbacterium ulmi</name>
    <dbReference type="NCBI Taxonomy" id="179095"/>
    <lineage>
        <taxon>Bacteria</taxon>
        <taxon>Bacillati</taxon>
        <taxon>Actinomycetota</taxon>
        <taxon>Actinomycetes</taxon>
        <taxon>Micrococcales</taxon>
        <taxon>Microbacteriaceae</taxon>
        <taxon>Microbacterium</taxon>
    </lineage>
</organism>
<reference evidence="2 3" key="1">
    <citation type="submission" date="2020-05" db="EMBL/GenBank/DDBJ databases">
        <title>MicrobeNet Type strains.</title>
        <authorList>
            <person name="Nicholson A.C."/>
        </authorList>
    </citation>
    <scope>NUCLEOTIDE SEQUENCE [LARGE SCALE GENOMIC DNA]</scope>
    <source>
        <strain evidence="2 3">JCM 14282</strain>
    </source>
</reference>
<dbReference type="CDD" id="cd04301">
    <property type="entry name" value="NAT_SF"/>
    <property type="match status" value="1"/>
</dbReference>
<dbReference type="Pfam" id="PF00583">
    <property type="entry name" value="Acetyltransf_1"/>
    <property type="match status" value="1"/>
</dbReference>
<dbReference type="SUPFAM" id="SSF55729">
    <property type="entry name" value="Acyl-CoA N-acyltransferases (Nat)"/>
    <property type="match status" value="1"/>
</dbReference>
<name>A0A7Y2LY48_9MICO</name>
<proteinExistence type="predicted"/>